<protein>
    <submittedName>
        <fullName evidence="1">Uncharacterized protein</fullName>
    </submittedName>
</protein>
<organism evidence="1 2">
    <name type="scientific">Didymodactylos carnosus</name>
    <dbReference type="NCBI Taxonomy" id="1234261"/>
    <lineage>
        <taxon>Eukaryota</taxon>
        <taxon>Metazoa</taxon>
        <taxon>Spiralia</taxon>
        <taxon>Gnathifera</taxon>
        <taxon>Rotifera</taxon>
        <taxon>Eurotatoria</taxon>
        <taxon>Bdelloidea</taxon>
        <taxon>Philodinida</taxon>
        <taxon>Philodinidae</taxon>
        <taxon>Didymodactylos</taxon>
    </lineage>
</organism>
<reference evidence="1" key="1">
    <citation type="submission" date="2021-02" db="EMBL/GenBank/DDBJ databases">
        <authorList>
            <person name="Nowell W R."/>
        </authorList>
    </citation>
    <scope>NUCLEOTIDE SEQUENCE</scope>
</reference>
<proteinExistence type="predicted"/>
<dbReference type="Proteomes" id="UP000681722">
    <property type="component" value="Unassembled WGS sequence"/>
</dbReference>
<dbReference type="AlphaFoldDB" id="A0A8S2Y906"/>
<gene>
    <name evidence="1" type="ORF">SRO942_LOCUS46638</name>
</gene>
<evidence type="ECO:0000313" key="1">
    <source>
        <dbReference type="EMBL" id="CAF4542124.1"/>
    </source>
</evidence>
<dbReference type="EMBL" id="CAJOBC010113868">
    <property type="protein sequence ID" value="CAF4542124.1"/>
    <property type="molecule type" value="Genomic_DNA"/>
</dbReference>
<comment type="caution">
    <text evidence="1">The sequence shown here is derived from an EMBL/GenBank/DDBJ whole genome shotgun (WGS) entry which is preliminary data.</text>
</comment>
<name>A0A8S2Y906_9BILA</name>
<feature type="non-terminal residue" evidence="1">
    <location>
        <position position="1"/>
    </location>
</feature>
<sequence>MDRYALCSPQAKLRQLITCSHIQHHSTTTVRNAWSLCLLTFQNLMRIRRRIQPVTDGGERNASQIKVKQRDRQLISMLLAEV</sequence>
<accession>A0A8S2Y906</accession>
<evidence type="ECO:0000313" key="2">
    <source>
        <dbReference type="Proteomes" id="UP000681722"/>
    </source>
</evidence>